<evidence type="ECO:0000313" key="3">
    <source>
        <dbReference type="EMBL" id="CAA7403103.1"/>
    </source>
</evidence>
<dbReference type="EMBL" id="LR746272">
    <property type="protein sequence ID" value="CAA7403103.1"/>
    <property type="molecule type" value="Genomic_DNA"/>
</dbReference>
<proteinExistence type="predicted"/>
<gene>
    <name evidence="2" type="ORF">SI7747_09012714</name>
    <name evidence="3" type="ORF">SI8410_09013781</name>
</gene>
<evidence type="ECO:0000313" key="2">
    <source>
        <dbReference type="EMBL" id="CAA2627035.1"/>
    </source>
</evidence>
<dbReference type="PANTHER" id="PTHR33064:SF37">
    <property type="entry name" value="RIBONUCLEASE H"/>
    <property type="match status" value="1"/>
</dbReference>
<reference evidence="3" key="1">
    <citation type="submission" date="2020-02" db="EMBL/GenBank/DDBJ databases">
        <authorList>
            <person name="Scholz U."/>
            <person name="Mascher M."/>
            <person name="Fiebig A."/>
        </authorList>
    </citation>
    <scope>NUCLEOTIDE SEQUENCE</scope>
</reference>
<feature type="signal peptide" evidence="1">
    <location>
        <begin position="1"/>
        <end position="24"/>
    </location>
</feature>
<dbReference type="SUPFAM" id="SSF56672">
    <property type="entry name" value="DNA/RNA polymerases"/>
    <property type="match status" value="1"/>
</dbReference>
<dbReference type="InterPro" id="IPR043128">
    <property type="entry name" value="Rev_trsase/Diguanyl_cyclase"/>
</dbReference>
<keyword evidence="4" id="KW-1185">Reference proteome</keyword>
<dbReference type="OrthoDB" id="783906at2759"/>
<dbReference type="InterPro" id="IPR043502">
    <property type="entry name" value="DNA/RNA_pol_sf"/>
</dbReference>
<keyword evidence="1" id="KW-0732">Signal</keyword>
<feature type="chain" id="PRO_5045020055" evidence="1">
    <location>
        <begin position="25"/>
        <end position="131"/>
    </location>
</feature>
<name>A0A7I8KZ63_SPIIN</name>
<protein>
    <submittedName>
        <fullName evidence="3">Uncharacterized protein</fullName>
    </submittedName>
</protein>
<dbReference type="AlphaFoldDB" id="A0A7I8KZ63"/>
<organism evidence="3 4">
    <name type="scientific">Spirodela intermedia</name>
    <name type="common">Intermediate duckweed</name>
    <dbReference type="NCBI Taxonomy" id="51605"/>
    <lineage>
        <taxon>Eukaryota</taxon>
        <taxon>Viridiplantae</taxon>
        <taxon>Streptophyta</taxon>
        <taxon>Embryophyta</taxon>
        <taxon>Tracheophyta</taxon>
        <taxon>Spermatophyta</taxon>
        <taxon>Magnoliopsida</taxon>
        <taxon>Liliopsida</taxon>
        <taxon>Araceae</taxon>
        <taxon>Lemnoideae</taxon>
        <taxon>Spirodela</taxon>
    </lineage>
</organism>
<dbReference type="Gene3D" id="3.30.70.270">
    <property type="match status" value="2"/>
</dbReference>
<dbReference type="PANTHER" id="PTHR33064">
    <property type="entry name" value="POL PROTEIN"/>
    <property type="match status" value="1"/>
</dbReference>
<accession>A0A7I8KZ63</accession>
<evidence type="ECO:0000256" key="1">
    <source>
        <dbReference type="SAM" id="SignalP"/>
    </source>
</evidence>
<sequence>MNQVFKLFLQRFVLVFFDDILVYSTTEEEHCHHLRLVNLKKCIFGEERIMSLGHIISTDGVTMDVEKITVVTSWPSPMTLRELWGFLGLTGYYHRFIIGYGNLTWPLTQQLKCDAFHWSSDAEAAFQQLKE</sequence>
<dbReference type="EMBL" id="LR743596">
    <property type="protein sequence ID" value="CAA2627035.1"/>
    <property type="molecule type" value="Genomic_DNA"/>
</dbReference>
<evidence type="ECO:0000313" key="4">
    <source>
        <dbReference type="Proteomes" id="UP000663760"/>
    </source>
</evidence>
<dbReference type="InterPro" id="IPR051320">
    <property type="entry name" value="Viral_Replic_Matur_Polypro"/>
</dbReference>
<dbReference type="Proteomes" id="UP000663760">
    <property type="component" value="Chromosome 9"/>
</dbReference>